<keyword evidence="3 6" id="KW-0812">Transmembrane</keyword>
<keyword evidence="5 6" id="KW-0472">Membrane</keyword>
<comment type="caution">
    <text evidence="7">The sequence shown here is derived from an EMBL/GenBank/DDBJ whole genome shotgun (WGS) entry which is preliminary data.</text>
</comment>
<dbReference type="GO" id="GO:0016020">
    <property type="term" value="C:membrane"/>
    <property type="evidence" value="ECO:0007669"/>
    <property type="project" value="UniProtKB-SubCell"/>
</dbReference>
<organism evidence="7 8">
    <name type="scientific">Candidatus Collierbacteria bacterium CG09_land_8_20_14_0_10_46_12</name>
    <dbReference type="NCBI Taxonomy" id="1974533"/>
    <lineage>
        <taxon>Bacteria</taxon>
        <taxon>Candidatus Collieribacteriota</taxon>
    </lineage>
</organism>
<dbReference type="InterPro" id="IPR012902">
    <property type="entry name" value="N_methyl_site"/>
</dbReference>
<evidence type="ECO:0000256" key="2">
    <source>
        <dbReference type="ARBA" id="ARBA00022481"/>
    </source>
</evidence>
<evidence type="ECO:0000256" key="6">
    <source>
        <dbReference type="SAM" id="Phobius"/>
    </source>
</evidence>
<dbReference type="NCBIfam" id="TIGR02532">
    <property type="entry name" value="IV_pilin_GFxxxE"/>
    <property type="match status" value="1"/>
</dbReference>
<dbReference type="SUPFAM" id="SSF54523">
    <property type="entry name" value="Pili subunits"/>
    <property type="match status" value="1"/>
</dbReference>
<evidence type="ECO:0000256" key="4">
    <source>
        <dbReference type="ARBA" id="ARBA00022989"/>
    </source>
</evidence>
<evidence type="ECO:0000256" key="5">
    <source>
        <dbReference type="ARBA" id="ARBA00023136"/>
    </source>
</evidence>
<evidence type="ECO:0008006" key="9">
    <source>
        <dbReference type="Google" id="ProtNLM"/>
    </source>
</evidence>
<evidence type="ECO:0000256" key="3">
    <source>
        <dbReference type="ARBA" id="ARBA00022692"/>
    </source>
</evidence>
<dbReference type="EMBL" id="PEYY01000098">
    <property type="protein sequence ID" value="PIS17839.1"/>
    <property type="molecule type" value="Genomic_DNA"/>
</dbReference>
<dbReference type="InterPro" id="IPR045584">
    <property type="entry name" value="Pilin-like"/>
</dbReference>
<accession>A0A2H0X0X5</accession>
<gene>
    <name evidence="7" type="ORF">COT54_02505</name>
</gene>
<dbReference type="InterPro" id="IPR000983">
    <property type="entry name" value="Bac_GSPG_pilin"/>
</dbReference>
<keyword evidence="2" id="KW-0488">Methylation</keyword>
<dbReference type="PRINTS" id="PR00813">
    <property type="entry name" value="BCTERIALGSPG"/>
</dbReference>
<keyword evidence="4 6" id="KW-1133">Transmembrane helix</keyword>
<dbReference type="GO" id="GO:0015628">
    <property type="term" value="P:protein secretion by the type II secretion system"/>
    <property type="evidence" value="ECO:0007669"/>
    <property type="project" value="InterPro"/>
</dbReference>
<dbReference type="PANTHER" id="PTHR30093:SF44">
    <property type="entry name" value="TYPE II SECRETION SYSTEM CORE PROTEIN G"/>
    <property type="match status" value="1"/>
</dbReference>
<sequence>MSFVPNKHERVIMKKGFTLIELLVVISIIGILVAVAVASYTGAQIKARDARRRSDMKAVQSTMEQYYATTGANLYAIDLATAFSPLPVPSDPKPSSYTYNDDDISTAGYCICAELEQTGKGNASSVSCAWSATGDYFCVQNQQ</sequence>
<dbReference type="Pfam" id="PF07963">
    <property type="entry name" value="N_methyl"/>
    <property type="match status" value="1"/>
</dbReference>
<reference evidence="8" key="1">
    <citation type="submission" date="2017-09" db="EMBL/GenBank/DDBJ databases">
        <title>Depth-based differentiation of microbial function through sediment-hosted aquifers and enrichment of novel symbionts in the deep terrestrial subsurface.</title>
        <authorList>
            <person name="Probst A.J."/>
            <person name="Ladd B."/>
            <person name="Jarett J.K."/>
            <person name="Geller-Mcgrath D.E."/>
            <person name="Sieber C.M.K."/>
            <person name="Emerson J.B."/>
            <person name="Anantharaman K."/>
            <person name="Thomas B.C."/>
            <person name="Malmstrom R."/>
            <person name="Stieglmeier M."/>
            <person name="Klingl A."/>
            <person name="Woyke T."/>
            <person name="Ryan C.M."/>
            <person name="Banfield J.F."/>
        </authorList>
    </citation>
    <scope>NUCLEOTIDE SEQUENCE [LARGE SCALE GENOMIC DNA]</scope>
</reference>
<dbReference type="PANTHER" id="PTHR30093">
    <property type="entry name" value="GENERAL SECRETION PATHWAY PROTEIN G"/>
    <property type="match status" value="1"/>
</dbReference>
<dbReference type="GO" id="GO:0015627">
    <property type="term" value="C:type II protein secretion system complex"/>
    <property type="evidence" value="ECO:0007669"/>
    <property type="project" value="InterPro"/>
</dbReference>
<dbReference type="Proteomes" id="UP000229574">
    <property type="component" value="Unassembled WGS sequence"/>
</dbReference>
<name>A0A2H0X0X5_9BACT</name>
<evidence type="ECO:0000313" key="8">
    <source>
        <dbReference type="Proteomes" id="UP000229574"/>
    </source>
</evidence>
<proteinExistence type="predicted"/>
<feature type="transmembrane region" description="Helical" evidence="6">
    <location>
        <begin position="20"/>
        <end position="43"/>
    </location>
</feature>
<dbReference type="AlphaFoldDB" id="A0A2H0X0X5"/>
<evidence type="ECO:0000256" key="1">
    <source>
        <dbReference type="ARBA" id="ARBA00004167"/>
    </source>
</evidence>
<evidence type="ECO:0000313" key="7">
    <source>
        <dbReference type="EMBL" id="PIS17839.1"/>
    </source>
</evidence>
<dbReference type="PROSITE" id="PS00409">
    <property type="entry name" value="PROKAR_NTER_METHYL"/>
    <property type="match status" value="1"/>
</dbReference>
<protein>
    <recommendedName>
        <fullName evidence="9">Type II secretion system protein GspG C-terminal domain-containing protein</fullName>
    </recommendedName>
</protein>
<dbReference type="Gene3D" id="3.30.700.10">
    <property type="entry name" value="Glycoprotein, Type 4 Pilin"/>
    <property type="match status" value="1"/>
</dbReference>
<comment type="subcellular location">
    <subcellularLocation>
        <location evidence="1">Membrane</location>
        <topology evidence="1">Single-pass membrane protein</topology>
    </subcellularLocation>
</comment>